<evidence type="ECO:0000313" key="2">
    <source>
        <dbReference type="EMBL" id="EPS96641.1"/>
    </source>
</evidence>
<dbReference type="GO" id="GO:0008962">
    <property type="term" value="F:phosphatidylglycerophosphatase activity"/>
    <property type="evidence" value="ECO:0007669"/>
    <property type="project" value="InterPro"/>
</dbReference>
<dbReference type="Pfam" id="PF09419">
    <property type="entry name" value="PGP_phosphatase"/>
    <property type="match status" value="1"/>
</dbReference>
<keyword evidence="3" id="KW-1185">Reference proteome</keyword>
<protein>
    <submittedName>
        <fullName evidence="2">HAD phosphatase</fullName>
    </submittedName>
</protein>
<gene>
    <name evidence="2" type="ORF">FOMPIDRAFT_128302</name>
</gene>
<feature type="compositionally biased region" description="Low complexity" evidence="1">
    <location>
        <begin position="170"/>
        <end position="182"/>
    </location>
</feature>
<dbReference type="HOGENOM" id="CLU_056221_1_0_1"/>
<dbReference type="InterPro" id="IPR010021">
    <property type="entry name" value="PGPP1/Gep4"/>
</dbReference>
<organism evidence="2 3">
    <name type="scientific">Fomitopsis schrenkii</name>
    <name type="common">Brown rot fungus</name>
    <dbReference type="NCBI Taxonomy" id="2126942"/>
    <lineage>
        <taxon>Eukaryota</taxon>
        <taxon>Fungi</taxon>
        <taxon>Dikarya</taxon>
        <taxon>Basidiomycota</taxon>
        <taxon>Agaricomycotina</taxon>
        <taxon>Agaricomycetes</taxon>
        <taxon>Polyporales</taxon>
        <taxon>Fomitopsis</taxon>
    </lineage>
</organism>
<dbReference type="STRING" id="743788.S8DTT9"/>
<reference evidence="2 3" key="1">
    <citation type="journal article" date="2012" name="Science">
        <title>The Paleozoic origin of enzymatic lignin decomposition reconstructed from 31 fungal genomes.</title>
        <authorList>
            <person name="Floudas D."/>
            <person name="Binder M."/>
            <person name="Riley R."/>
            <person name="Barry K."/>
            <person name="Blanchette R.A."/>
            <person name="Henrissat B."/>
            <person name="Martinez A.T."/>
            <person name="Otillar R."/>
            <person name="Spatafora J.W."/>
            <person name="Yadav J.S."/>
            <person name="Aerts A."/>
            <person name="Benoit I."/>
            <person name="Boyd A."/>
            <person name="Carlson A."/>
            <person name="Copeland A."/>
            <person name="Coutinho P.M."/>
            <person name="de Vries R.P."/>
            <person name="Ferreira P."/>
            <person name="Findley K."/>
            <person name="Foster B."/>
            <person name="Gaskell J."/>
            <person name="Glotzer D."/>
            <person name="Gorecki P."/>
            <person name="Heitman J."/>
            <person name="Hesse C."/>
            <person name="Hori C."/>
            <person name="Igarashi K."/>
            <person name="Jurgens J.A."/>
            <person name="Kallen N."/>
            <person name="Kersten P."/>
            <person name="Kohler A."/>
            <person name="Kuees U."/>
            <person name="Kumar T.K.A."/>
            <person name="Kuo A."/>
            <person name="LaButti K."/>
            <person name="Larrondo L.F."/>
            <person name="Lindquist E."/>
            <person name="Ling A."/>
            <person name="Lombard V."/>
            <person name="Lucas S."/>
            <person name="Lundell T."/>
            <person name="Martin R."/>
            <person name="McLaughlin D.J."/>
            <person name="Morgenstern I."/>
            <person name="Morin E."/>
            <person name="Murat C."/>
            <person name="Nagy L.G."/>
            <person name="Nolan M."/>
            <person name="Ohm R.A."/>
            <person name="Patyshakuliyeva A."/>
            <person name="Rokas A."/>
            <person name="Ruiz-Duenas F.J."/>
            <person name="Sabat G."/>
            <person name="Salamov A."/>
            <person name="Samejima M."/>
            <person name="Schmutz J."/>
            <person name="Slot J.C."/>
            <person name="St John F."/>
            <person name="Stenlid J."/>
            <person name="Sun H."/>
            <person name="Sun S."/>
            <person name="Syed K."/>
            <person name="Tsang A."/>
            <person name="Wiebenga A."/>
            <person name="Young D."/>
            <person name="Pisabarro A."/>
            <person name="Eastwood D.C."/>
            <person name="Martin F."/>
            <person name="Cullen D."/>
            <person name="Grigoriev I.V."/>
            <person name="Hibbett D.S."/>
        </authorList>
    </citation>
    <scope>NUCLEOTIDE SEQUENCE</scope>
    <source>
        <strain evidence="3">FP-58527</strain>
    </source>
</reference>
<evidence type="ECO:0000256" key="1">
    <source>
        <dbReference type="SAM" id="MobiDB-lite"/>
    </source>
</evidence>
<dbReference type="OrthoDB" id="198652at2759"/>
<dbReference type="eggNOG" id="KOG2961">
    <property type="taxonomic scope" value="Eukaryota"/>
</dbReference>
<sequence length="289" mass="32659">MPFNVPGALVPIHLLINPRLIVPQMIVKDIRQLDFPELYRAGYRGAVFDKDNCLTRPHRDTIVPELQDAWDECRKAFGPQNVLIVSNSAGSQQDAGEVQAESVSHHLSVPVLRHPSFKPSYSCIASIRAYFASLPRPVRDDELIVVGDRVFTDTVLANRMARYERVSQRPTSLTSTTEPTSSVEKLSKELDASAPSEAAQPLASARMRVGPLAILTTVVWERDSPVLRRMEMQLLRGVERWVAGEGQGPARDWTDVRYGRFFRELAMPAVLRREEPSFLTRLCRRWRGD</sequence>
<dbReference type="InterPro" id="IPR023214">
    <property type="entry name" value="HAD_sf"/>
</dbReference>
<dbReference type="EMBL" id="KE504186">
    <property type="protein sequence ID" value="EPS96641.1"/>
    <property type="molecule type" value="Genomic_DNA"/>
</dbReference>
<feature type="region of interest" description="Disordered" evidence="1">
    <location>
        <begin position="167"/>
        <end position="201"/>
    </location>
</feature>
<evidence type="ECO:0000313" key="3">
    <source>
        <dbReference type="Proteomes" id="UP000015241"/>
    </source>
</evidence>
<proteinExistence type="predicted"/>
<accession>S8DTT9</accession>
<dbReference type="FunCoup" id="S8DTT9">
    <property type="interactions" value="207"/>
</dbReference>
<dbReference type="NCBIfam" id="TIGR01668">
    <property type="entry name" value="YqeG_hyp_ppase"/>
    <property type="match status" value="1"/>
</dbReference>
<name>S8DTT9_FOMSC</name>
<dbReference type="InParanoid" id="S8DTT9"/>
<dbReference type="Gene3D" id="3.40.50.1000">
    <property type="entry name" value="HAD superfamily/HAD-like"/>
    <property type="match status" value="1"/>
</dbReference>
<dbReference type="Proteomes" id="UP000015241">
    <property type="component" value="Unassembled WGS sequence"/>
</dbReference>
<dbReference type="InterPro" id="IPR027706">
    <property type="entry name" value="PGP_Pase"/>
</dbReference>
<dbReference type="AlphaFoldDB" id="S8DTT9"/>